<evidence type="ECO:0000256" key="2">
    <source>
        <dbReference type="ARBA" id="ARBA00023054"/>
    </source>
</evidence>
<feature type="region of interest" description="Disordered" evidence="3">
    <location>
        <begin position="1"/>
        <end position="101"/>
    </location>
</feature>
<dbReference type="InterPro" id="IPR053246">
    <property type="entry name" value="NS_splicing_regulatory_protein"/>
</dbReference>
<dbReference type="AlphaFoldDB" id="A0A6A6R0D3"/>
<dbReference type="InterPro" id="IPR018612">
    <property type="entry name" value="NSRP1_N"/>
</dbReference>
<evidence type="ECO:0000256" key="3">
    <source>
        <dbReference type="SAM" id="MobiDB-lite"/>
    </source>
</evidence>
<dbReference type="OrthoDB" id="446635at2759"/>
<evidence type="ECO:0000313" key="5">
    <source>
        <dbReference type="EMBL" id="KAF2497313.1"/>
    </source>
</evidence>
<feature type="compositionally biased region" description="Basic and acidic residues" evidence="3">
    <location>
        <begin position="262"/>
        <end position="272"/>
    </location>
</feature>
<comment type="similarity">
    <text evidence="1">Belongs to the NSRP1 family.</text>
</comment>
<keyword evidence="6" id="KW-1185">Reference proteome</keyword>
<feature type="compositionally biased region" description="Low complexity" evidence="3">
    <location>
        <begin position="313"/>
        <end position="322"/>
    </location>
</feature>
<keyword evidence="2" id="KW-0175">Coiled coil</keyword>
<dbReference type="Pfam" id="PF09745">
    <property type="entry name" value="NSRP1_N"/>
    <property type="match status" value="1"/>
</dbReference>
<feature type="region of interest" description="Disordered" evidence="3">
    <location>
        <begin position="311"/>
        <end position="408"/>
    </location>
</feature>
<feature type="compositionally biased region" description="Basic and acidic residues" evidence="3">
    <location>
        <begin position="332"/>
        <end position="398"/>
    </location>
</feature>
<feature type="region of interest" description="Disordered" evidence="3">
    <location>
        <begin position="206"/>
        <end position="227"/>
    </location>
</feature>
<protein>
    <recommendedName>
        <fullName evidence="4">Nuclear speckle splicing regulatory protein 1 N-terminal domain-containing protein</fullName>
    </recommendedName>
</protein>
<gene>
    <name evidence="5" type="ORF">BU16DRAFT_310965</name>
</gene>
<dbReference type="GO" id="GO:0000381">
    <property type="term" value="P:regulation of alternative mRNA splicing, via spliceosome"/>
    <property type="evidence" value="ECO:0007669"/>
    <property type="project" value="InterPro"/>
</dbReference>
<feature type="domain" description="Nuclear speckle splicing regulatory protein 1 N-terminal" evidence="4">
    <location>
        <begin position="111"/>
        <end position="228"/>
    </location>
</feature>
<dbReference type="EMBL" id="MU004186">
    <property type="protein sequence ID" value="KAF2497313.1"/>
    <property type="molecule type" value="Genomic_DNA"/>
</dbReference>
<evidence type="ECO:0000259" key="4">
    <source>
        <dbReference type="Pfam" id="PF09745"/>
    </source>
</evidence>
<feature type="compositionally biased region" description="Basic and acidic residues" evidence="3">
    <location>
        <begin position="206"/>
        <end position="224"/>
    </location>
</feature>
<dbReference type="PANTHER" id="PTHR47845">
    <property type="entry name" value="NUCLEAR SPECKLE SPLICING REGULATORY PROTEIN 1 HOMOLOG"/>
    <property type="match status" value="1"/>
</dbReference>
<evidence type="ECO:0000313" key="6">
    <source>
        <dbReference type="Proteomes" id="UP000799750"/>
    </source>
</evidence>
<dbReference type="Proteomes" id="UP000799750">
    <property type="component" value="Unassembled WGS sequence"/>
</dbReference>
<evidence type="ECO:0000256" key="1">
    <source>
        <dbReference type="ARBA" id="ARBA00010126"/>
    </source>
</evidence>
<dbReference type="PANTHER" id="PTHR47845:SF1">
    <property type="entry name" value="NUCLEAR SPECKLE SPLICING REGULATORY PROTEIN 1 HOMOLOG"/>
    <property type="match status" value="1"/>
</dbReference>
<reference evidence="5" key="1">
    <citation type="journal article" date="2020" name="Stud. Mycol.">
        <title>101 Dothideomycetes genomes: a test case for predicting lifestyles and emergence of pathogens.</title>
        <authorList>
            <person name="Haridas S."/>
            <person name="Albert R."/>
            <person name="Binder M."/>
            <person name="Bloem J."/>
            <person name="Labutti K."/>
            <person name="Salamov A."/>
            <person name="Andreopoulos B."/>
            <person name="Baker S."/>
            <person name="Barry K."/>
            <person name="Bills G."/>
            <person name="Bluhm B."/>
            <person name="Cannon C."/>
            <person name="Castanera R."/>
            <person name="Culley D."/>
            <person name="Daum C."/>
            <person name="Ezra D."/>
            <person name="Gonzalez J."/>
            <person name="Henrissat B."/>
            <person name="Kuo A."/>
            <person name="Liang C."/>
            <person name="Lipzen A."/>
            <person name="Lutzoni F."/>
            <person name="Magnuson J."/>
            <person name="Mondo S."/>
            <person name="Nolan M."/>
            <person name="Ohm R."/>
            <person name="Pangilinan J."/>
            <person name="Park H.-J."/>
            <person name="Ramirez L."/>
            <person name="Alfaro M."/>
            <person name="Sun H."/>
            <person name="Tritt A."/>
            <person name="Yoshinaga Y."/>
            <person name="Zwiers L.-H."/>
            <person name="Turgeon B."/>
            <person name="Goodwin S."/>
            <person name="Spatafora J."/>
            <person name="Crous P."/>
            <person name="Grigoriev I."/>
        </authorList>
    </citation>
    <scope>NUCLEOTIDE SEQUENCE</scope>
    <source>
        <strain evidence="5">CBS 269.34</strain>
    </source>
</reference>
<feature type="region of interest" description="Disordered" evidence="3">
    <location>
        <begin position="251"/>
        <end position="272"/>
    </location>
</feature>
<name>A0A6A6R0D3_9PEZI</name>
<proteinExistence type="inferred from homology"/>
<accession>A0A6A6R0D3</accession>
<organism evidence="5 6">
    <name type="scientific">Lophium mytilinum</name>
    <dbReference type="NCBI Taxonomy" id="390894"/>
    <lineage>
        <taxon>Eukaryota</taxon>
        <taxon>Fungi</taxon>
        <taxon>Dikarya</taxon>
        <taxon>Ascomycota</taxon>
        <taxon>Pezizomycotina</taxon>
        <taxon>Dothideomycetes</taxon>
        <taxon>Pleosporomycetidae</taxon>
        <taxon>Mytilinidiales</taxon>
        <taxon>Mytilinidiaceae</taxon>
        <taxon>Lophium</taxon>
    </lineage>
</organism>
<feature type="compositionally biased region" description="Low complexity" evidence="3">
    <location>
        <begin position="399"/>
        <end position="408"/>
    </location>
</feature>
<sequence>MATLKFGLNIQKKQQKVPNRPAPAKRKPIFDEEDEDDESSHTTKSSNGAEEIGVFDLDEPKPKPKPPIASPKTASQPKPSKLASAPTLKQLVDDDPTAGYGDLSTLQTSMKHAEDALAVDPSIYDYDAAYDAIHTKTAAKAAAEREDAVQRRPRYMEKVMESAEVRKRDQLRAKDKLLQREREAEGDEFADKEKFVTEAYKAQQEEVRKAEEEEKARQELEEKKRKGKGMTGFYRQIMDEDEERHRAAMEAASLAGKAGVQKVEEAPKEKSEADIAKELNQKGGKIIINEEGQVADKRQLLTAGLNVVAKPKAATAASTTAARPGGLQPGYKGREGVQRSVRERQSKMMEEQLEQAAKRAADDEAEERRKLEHTSKSRKTDSDISGAKERYLQRKREAAAAAAAGKGS</sequence>